<dbReference type="Proteomes" id="UP000299102">
    <property type="component" value="Unassembled WGS sequence"/>
</dbReference>
<keyword evidence="2" id="KW-1185">Reference proteome</keyword>
<reference evidence="1 2" key="1">
    <citation type="journal article" date="2019" name="Commun. Biol.">
        <title>The bagworm genome reveals a unique fibroin gene that provides high tensile strength.</title>
        <authorList>
            <person name="Kono N."/>
            <person name="Nakamura H."/>
            <person name="Ohtoshi R."/>
            <person name="Tomita M."/>
            <person name="Numata K."/>
            <person name="Arakawa K."/>
        </authorList>
    </citation>
    <scope>NUCLEOTIDE SEQUENCE [LARGE SCALE GENOMIC DNA]</scope>
</reference>
<name>A0A4C1Y5W7_EUMVA</name>
<protein>
    <submittedName>
        <fullName evidence="1">Uncharacterized protein</fullName>
    </submittedName>
</protein>
<gene>
    <name evidence="1" type="ORF">EVAR_51968_1</name>
</gene>
<comment type="caution">
    <text evidence="1">The sequence shown here is derived from an EMBL/GenBank/DDBJ whole genome shotgun (WGS) entry which is preliminary data.</text>
</comment>
<sequence length="101" mass="11059">MDIGAARPYARRGRGAGGGLLSLRVIHQNVCSDLGCARRTRSARRPAARQLFLHFKRYNVNSRSTSIECELADAGAGSGGGRRPALMKGRRLIVVMYFRPT</sequence>
<dbReference type="EMBL" id="BGZK01001053">
    <property type="protein sequence ID" value="GBP69805.1"/>
    <property type="molecule type" value="Genomic_DNA"/>
</dbReference>
<dbReference type="AlphaFoldDB" id="A0A4C1Y5W7"/>
<evidence type="ECO:0000313" key="1">
    <source>
        <dbReference type="EMBL" id="GBP69805.1"/>
    </source>
</evidence>
<accession>A0A4C1Y5W7</accession>
<organism evidence="1 2">
    <name type="scientific">Eumeta variegata</name>
    <name type="common">Bagworm moth</name>
    <name type="synonym">Eumeta japonica</name>
    <dbReference type="NCBI Taxonomy" id="151549"/>
    <lineage>
        <taxon>Eukaryota</taxon>
        <taxon>Metazoa</taxon>
        <taxon>Ecdysozoa</taxon>
        <taxon>Arthropoda</taxon>
        <taxon>Hexapoda</taxon>
        <taxon>Insecta</taxon>
        <taxon>Pterygota</taxon>
        <taxon>Neoptera</taxon>
        <taxon>Endopterygota</taxon>
        <taxon>Lepidoptera</taxon>
        <taxon>Glossata</taxon>
        <taxon>Ditrysia</taxon>
        <taxon>Tineoidea</taxon>
        <taxon>Psychidae</taxon>
        <taxon>Oiketicinae</taxon>
        <taxon>Eumeta</taxon>
    </lineage>
</organism>
<evidence type="ECO:0000313" key="2">
    <source>
        <dbReference type="Proteomes" id="UP000299102"/>
    </source>
</evidence>
<proteinExistence type="predicted"/>